<evidence type="ECO:0000313" key="1">
    <source>
        <dbReference type="EMBL" id="MTE92438.1"/>
    </source>
</evidence>
<dbReference type="AlphaFoldDB" id="A0A2H3M3R5"/>
<dbReference type="EMBL" id="WCEW01000078">
    <property type="protein sequence ID" value="MTE92438.1"/>
    <property type="molecule type" value="Genomic_DNA"/>
</dbReference>
<accession>A0A2H3M3R5</accession>
<organism evidence="1 2">
    <name type="scientific">Escherichia coli</name>
    <dbReference type="NCBI Taxonomy" id="562"/>
    <lineage>
        <taxon>Bacteria</taxon>
        <taxon>Pseudomonadati</taxon>
        <taxon>Pseudomonadota</taxon>
        <taxon>Gammaproteobacteria</taxon>
        <taxon>Enterobacterales</taxon>
        <taxon>Enterobacteriaceae</taxon>
        <taxon>Escherichia</taxon>
    </lineage>
</organism>
<proteinExistence type="predicted"/>
<name>A0A2H3M3R5_ECOLX</name>
<protein>
    <submittedName>
        <fullName evidence="1">Uncharacterized protein</fullName>
    </submittedName>
</protein>
<comment type="caution">
    <text evidence="1">The sequence shown here is derived from an EMBL/GenBank/DDBJ whole genome shotgun (WGS) entry which is preliminary data.</text>
</comment>
<gene>
    <name evidence="1" type="ORF">F9B07_27465</name>
</gene>
<sequence>MTRSGGDFQPRPLKCWLTEDEIRAVLDAVRDAVCSVSCRVAEDGGSRPFTPKVSPCLCN</sequence>
<reference evidence="1 2" key="1">
    <citation type="submission" date="2019-10" db="EMBL/GenBank/DDBJ databases">
        <title>Comparative genomic analysis of antimicrobial resistant Escherichia coli of diverse origin.</title>
        <authorList>
            <person name="Ghatak S."/>
            <person name="Milton A.P."/>
            <person name="Rhetso K."/>
            <person name="Purkait D."/>
            <person name="Das S."/>
            <person name="Puro K.-U."/>
            <person name="Shakuntala I."/>
            <person name="Sen A."/>
            <person name="Sanjukta R."/>
            <person name="Priya G.B."/>
            <person name="Mawlong M."/>
            <person name="Lyngdoh V."/>
            <person name="Rynghang J."/>
            <person name="Mawphlang B.L."/>
        </authorList>
    </citation>
    <scope>NUCLEOTIDE SEQUENCE [LARGE SCALE GENOMIC DNA]</scope>
    <source>
        <strain evidence="1 2">SE161</strain>
    </source>
</reference>
<dbReference type="Proteomes" id="UP000486847">
    <property type="component" value="Unassembled WGS sequence"/>
</dbReference>
<evidence type="ECO:0000313" key="2">
    <source>
        <dbReference type="Proteomes" id="UP000486847"/>
    </source>
</evidence>